<dbReference type="RefSeq" id="WP_090875940.1">
    <property type="nucleotide sequence ID" value="NZ_FMXQ01000003.1"/>
</dbReference>
<accession>A0A1G6BNF2</accession>
<dbReference type="OrthoDB" id="6369070at2"/>
<dbReference type="STRING" id="665467.SAMN02982931_01654"/>
<dbReference type="Gene3D" id="3.30.70.100">
    <property type="match status" value="1"/>
</dbReference>
<dbReference type="EMBL" id="FMXQ01000003">
    <property type="protein sequence ID" value="SDB22099.1"/>
    <property type="molecule type" value="Genomic_DNA"/>
</dbReference>
<evidence type="ECO:0000313" key="3">
    <source>
        <dbReference type="Proteomes" id="UP000199071"/>
    </source>
</evidence>
<dbReference type="AlphaFoldDB" id="A0A1G6BNF2"/>
<keyword evidence="3" id="KW-1185">Reference proteome</keyword>
<gene>
    <name evidence="2" type="ORF">SAMN02982931_01654</name>
</gene>
<reference evidence="2 3" key="1">
    <citation type="submission" date="2016-10" db="EMBL/GenBank/DDBJ databases">
        <authorList>
            <person name="de Groot N.N."/>
        </authorList>
    </citation>
    <scope>NUCLEOTIDE SEQUENCE [LARGE SCALE GENOMIC DNA]</scope>
    <source>
        <strain evidence="2 3">ATCC 35022</strain>
    </source>
</reference>
<name>A0A1G6BNF2_9HYPH</name>
<proteinExistence type="predicted"/>
<protein>
    <recommendedName>
        <fullName evidence="1">EthD domain-containing protein</fullName>
    </recommendedName>
</protein>
<dbReference type="Pfam" id="PF07110">
    <property type="entry name" value="EthD"/>
    <property type="match status" value="1"/>
</dbReference>
<sequence length="110" mass="12453">MIKRVSFLRRKEGMDREAFLAHWTGPHAAIVRQLPGLRGLRFGRVQSWTPEEAAWDGVGEVWFDSIEAAHEAFATEPYLAMLIADRKLFIGEAQSCFVEEQTVVPPPDGR</sequence>
<dbReference type="SUPFAM" id="SSF54909">
    <property type="entry name" value="Dimeric alpha+beta barrel"/>
    <property type="match status" value="1"/>
</dbReference>
<organism evidence="2 3">
    <name type="scientific">Bauldia litoralis</name>
    <dbReference type="NCBI Taxonomy" id="665467"/>
    <lineage>
        <taxon>Bacteria</taxon>
        <taxon>Pseudomonadati</taxon>
        <taxon>Pseudomonadota</taxon>
        <taxon>Alphaproteobacteria</taxon>
        <taxon>Hyphomicrobiales</taxon>
        <taxon>Kaistiaceae</taxon>
        <taxon>Bauldia</taxon>
    </lineage>
</organism>
<dbReference type="NCBIfam" id="TIGR02118">
    <property type="entry name" value="EthD family reductase"/>
    <property type="match status" value="1"/>
</dbReference>
<evidence type="ECO:0000313" key="2">
    <source>
        <dbReference type="EMBL" id="SDB22099.1"/>
    </source>
</evidence>
<dbReference type="InterPro" id="IPR009799">
    <property type="entry name" value="EthD_dom"/>
</dbReference>
<dbReference type="Proteomes" id="UP000199071">
    <property type="component" value="Unassembled WGS sequence"/>
</dbReference>
<dbReference type="GO" id="GO:0016491">
    <property type="term" value="F:oxidoreductase activity"/>
    <property type="evidence" value="ECO:0007669"/>
    <property type="project" value="InterPro"/>
</dbReference>
<dbReference type="InterPro" id="IPR011008">
    <property type="entry name" value="Dimeric_a/b-barrel"/>
</dbReference>
<evidence type="ECO:0000259" key="1">
    <source>
        <dbReference type="Pfam" id="PF07110"/>
    </source>
</evidence>
<feature type="domain" description="EthD" evidence="1">
    <location>
        <begin position="11"/>
        <end position="90"/>
    </location>
</feature>